<evidence type="ECO:0000313" key="3">
    <source>
        <dbReference type="Proteomes" id="UP000604381"/>
    </source>
</evidence>
<organism evidence="2 3">
    <name type="scientific">Candidatus Amphirhobacter heronislandensis</name>
    <dbReference type="NCBI Taxonomy" id="1732024"/>
    <lineage>
        <taxon>Bacteria</taxon>
        <taxon>Pseudomonadati</taxon>
        <taxon>Pseudomonadota</taxon>
        <taxon>Gammaproteobacteria</taxon>
        <taxon>Candidatus Tethybacterales</taxon>
        <taxon>Candidatus Tethybacteraceae</taxon>
        <taxon>Candidatus Amphirhobacter</taxon>
    </lineage>
</organism>
<feature type="region of interest" description="Disordered" evidence="1">
    <location>
        <begin position="1"/>
        <end position="69"/>
    </location>
</feature>
<evidence type="ECO:0000313" key="2">
    <source>
        <dbReference type="EMBL" id="MBF2735468.1"/>
    </source>
</evidence>
<keyword evidence="3" id="KW-1185">Reference proteome</keyword>
<proteinExistence type="predicted"/>
<feature type="non-terminal residue" evidence="2">
    <location>
        <position position="87"/>
    </location>
</feature>
<protein>
    <submittedName>
        <fullName evidence="2">Uncharacterized protein</fullName>
    </submittedName>
</protein>
<evidence type="ECO:0000256" key="1">
    <source>
        <dbReference type="SAM" id="MobiDB-lite"/>
    </source>
</evidence>
<dbReference type="Proteomes" id="UP000604381">
    <property type="component" value="Unassembled WGS sequence"/>
</dbReference>
<name>A0A930UGX0_9GAMM</name>
<sequence length="87" mass="9371">MDDYQTKKNHNPIDFNEAEEPGRQSGPAMNEAGGDSGATRQDDWCDGDMLYAGAPHEDGDAAGHGWENEFPCGDLANLPFKAGDELT</sequence>
<reference evidence="2" key="1">
    <citation type="submission" date="2020-10" db="EMBL/GenBank/DDBJ databases">
        <title>An improved Amphimedon queenslandica hologenome assembly reveals how three proteobacterial symbionts can extend the metabolic phenotypic of their marine sponge host.</title>
        <authorList>
            <person name="Degnan B."/>
            <person name="Degnan S."/>
            <person name="Xiang X."/>
        </authorList>
    </citation>
    <scope>NUCLEOTIDE SEQUENCE</scope>
    <source>
        <strain evidence="2">AqS2</strain>
    </source>
</reference>
<dbReference type="AlphaFoldDB" id="A0A930UGX0"/>
<accession>A0A930UGX0</accession>
<comment type="caution">
    <text evidence="2">The sequence shown here is derived from an EMBL/GenBank/DDBJ whole genome shotgun (WGS) entry which is preliminary data.</text>
</comment>
<gene>
    <name evidence="2" type="ORF">ISN26_05255</name>
</gene>
<dbReference type="EMBL" id="JADHEI010000033">
    <property type="protein sequence ID" value="MBF2735468.1"/>
    <property type="molecule type" value="Genomic_DNA"/>
</dbReference>